<protein>
    <submittedName>
        <fullName evidence="1">Uncharacterized protein</fullName>
    </submittedName>
</protein>
<dbReference type="AlphaFoldDB" id="A0A2A4IU08"/>
<accession>A0A2A4IU08</accession>
<reference evidence="1" key="1">
    <citation type="submission" date="2017-09" db="EMBL/GenBank/DDBJ databases">
        <title>Contemporary evolution of a Lepidopteran species, Heliothis virescens, in response to modern agricultural practices.</title>
        <authorList>
            <person name="Fritz M.L."/>
            <person name="Deyonke A.M."/>
            <person name="Papanicolaou A."/>
            <person name="Micinski S."/>
            <person name="Westbrook J."/>
            <person name="Gould F."/>
        </authorList>
    </citation>
    <scope>NUCLEOTIDE SEQUENCE [LARGE SCALE GENOMIC DNA]</scope>
    <source>
        <strain evidence="1">HvINT-</strain>
        <tissue evidence="1">Whole body</tissue>
    </source>
</reference>
<organism evidence="1">
    <name type="scientific">Heliothis virescens</name>
    <name type="common">Tobacco budworm moth</name>
    <dbReference type="NCBI Taxonomy" id="7102"/>
    <lineage>
        <taxon>Eukaryota</taxon>
        <taxon>Metazoa</taxon>
        <taxon>Ecdysozoa</taxon>
        <taxon>Arthropoda</taxon>
        <taxon>Hexapoda</taxon>
        <taxon>Insecta</taxon>
        <taxon>Pterygota</taxon>
        <taxon>Neoptera</taxon>
        <taxon>Endopterygota</taxon>
        <taxon>Lepidoptera</taxon>
        <taxon>Glossata</taxon>
        <taxon>Ditrysia</taxon>
        <taxon>Noctuoidea</taxon>
        <taxon>Noctuidae</taxon>
        <taxon>Heliothinae</taxon>
        <taxon>Heliothis</taxon>
    </lineage>
</organism>
<proteinExistence type="predicted"/>
<name>A0A2A4IU08_HELVI</name>
<comment type="caution">
    <text evidence="1">The sequence shown here is derived from an EMBL/GenBank/DDBJ whole genome shotgun (WGS) entry which is preliminary data.</text>
</comment>
<sequence length="110" mass="12578">MSALGNMVQSTQQLQQDLQNELTTSNQLLRLISIELQQIKYLTSSGGEFESNLTKNSSLVKTLANMQQVDIENLPTFTRKQIDMSMNLTQNASYEEHNTFRNESEMEESQ</sequence>
<evidence type="ECO:0000313" key="1">
    <source>
        <dbReference type="EMBL" id="PCG62623.1"/>
    </source>
</evidence>
<gene>
    <name evidence="1" type="ORF">B5V51_14053</name>
</gene>
<dbReference type="EMBL" id="NWSH01008287">
    <property type="protein sequence ID" value="PCG62623.1"/>
    <property type="molecule type" value="Genomic_DNA"/>
</dbReference>